<name>A0A811VHA8_CERCA</name>
<dbReference type="AlphaFoldDB" id="A0A811VHA8"/>
<evidence type="ECO:0000256" key="2">
    <source>
        <dbReference type="SAM" id="SignalP"/>
    </source>
</evidence>
<feature type="chain" id="PRO_5032965625" evidence="2">
    <location>
        <begin position="26"/>
        <end position="125"/>
    </location>
</feature>
<evidence type="ECO:0000313" key="3">
    <source>
        <dbReference type="EMBL" id="CAD7015265.1"/>
    </source>
</evidence>
<feature type="region of interest" description="Disordered" evidence="1">
    <location>
        <begin position="35"/>
        <end position="60"/>
    </location>
</feature>
<evidence type="ECO:0000256" key="1">
    <source>
        <dbReference type="SAM" id="MobiDB-lite"/>
    </source>
</evidence>
<dbReference type="EMBL" id="CAJHJT010000056">
    <property type="protein sequence ID" value="CAD7015265.1"/>
    <property type="molecule type" value="Genomic_DNA"/>
</dbReference>
<organism evidence="3 4">
    <name type="scientific">Ceratitis capitata</name>
    <name type="common">Mediterranean fruit fly</name>
    <name type="synonym">Tephritis capitata</name>
    <dbReference type="NCBI Taxonomy" id="7213"/>
    <lineage>
        <taxon>Eukaryota</taxon>
        <taxon>Metazoa</taxon>
        <taxon>Ecdysozoa</taxon>
        <taxon>Arthropoda</taxon>
        <taxon>Hexapoda</taxon>
        <taxon>Insecta</taxon>
        <taxon>Pterygota</taxon>
        <taxon>Neoptera</taxon>
        <taxon>Endopterygota</taxon>
        <taxon>Diptera</taxon>
        <taxon>Brachycera</taxon>
        <taxon>Muscomorpha</taxon>
        <taxon>Tephritoidea</taxon>
        <taxon>Tephritidae</taxon>
        <taxon>Ceratitis</taxon>
        <taxon>Ceratitis</taxon>
    </lineage>
</organism>
<accession>A0A811VHA8</accession>
<keyword evidence="4" id="KW-1185">Reference proteome</keyword>
<reference evidence="3" key="1">
    <citation type="submission" date="2020-11" db="EMBL/GenBank/DDBJ databases">
        <authorList>
            <person name="Whitehead M."/>
        </authorList>
    </citation>
    <scope>NUCLEOTIDE SEQUENCE</scope>
    <source>
        <strain evidence="3">EGII</strain>
    </source>
</reference>
<protein>
    <submittedName>
        <fullName evidence="3">(Mediterranean fruit fly) hypothetical protein</fullName>
    </submittedName>
</protein>
<feature type="signal peptide" evidence="2">
    <location>
        <begin position="1"/>
        <end position="25"/>
    </location>
</feature>
<gene>
    <name evidence="3" type="ORF">CCAP1982_LOCUS23213</name>
</gene>
<dbReference type="Proteomes" id="UP000606786">
    <property type="component" value="Unassembled WGS sequence"/>
</dbReference>
<proteinExistence type="predicted"/>
<evidence type="ECO:0000313" key="4">
    <source>
        <dbReference type="Proteomes" id="UP000606786"/>
    </source>
</evidence>
<comment type="caution">
    <text evidence="3">The sequence shown here is derived from an EMBL/GenBank/DDBJ whole genome shotgun (WGS) entry which is preliminary data.</text>
</comment>
<sequence>MQQHHHHYYFAGWCIWAAAVHSCRSLHNNTLALPPNYQPPPTNRHSRHITRPLGLPSLRRRASVKSSSLSSLSLSSSSSSVPWLFSCIHSRANTHISARTHTCTRIKKCNRLMSCSIKQQQKPLE</sequence>
<keyword evidence="2" id="KW-0732">Signal</keyword>